<evidence type="ECO:0000256" key="5">
    <source>
        <dbReference type="PROSITE-ProRule" id="PRU00059"/>
    </source>
</evidence>
<dbReference type="Proteomes" id="UP001249851">
    <property type="component" value="Unassembled WGS sequence"/>
</dbReference>
<evidence type="ECO:0000256" key="1">
    <source>
        <dbReference type="ARBA" id="ARBA00022729"/>
    </source>
</evidence>
<evidence type="ECO:0000256" key="2">
    <source>
        <dbReference type="ARBA" id="ARBA00022737"/>
    </source>
</evidence>
<name>A0AAD9URY7_ACRCE</name>
<keyword evidence="4" id="KW-0325">Glycoprotein</keyword>
<evidence type="ECO:0000256" key="4">
    <source>
        <dbReference type="ARBA" id="ARBA00023180"/>
    </source>
</evidence>
<evidence type="ECO:0000259" key="6">
    <source>
        <dbReference type="PROSITE" id="PS01180"/>
    </source>
</evidence>
<feature type="domain" description="CUB" evidence="6">
    <location>
        <begin position="195"/>
        <end position="305"/>
    </location>
</feature>
<reference evidence="7" key="2">
    <citation type="journal article" date="2023" name="Science">
        <title>Genomic signatures of disease resistance in endangered staghorn corals.</title>
        <authorList>
            <person name="Vollmer S.V."/>
            <person name="Selwyn J.D."/>
            <person name="Despard B.A."/>
            <person name="Roesel C.L."/>
        </authorList>
    </citation>
    <scope>NUCLEOTIDE SEQUENCE</scope>
    <source>
        <strain evidence="7">K2</strain>
    </source>
</reference>
<accession>A0AAD9URY7</accession>
<feature type="domain" description="CUB" evidence="6">
    <location>
        <begin position="72"/>
        <end position="193"/>
    </location>
</feature>
<dbReference type="FunFam" id="2.60.120.290:FF:000005">
    <property type="entry name" value="Procollagen C-endopeptidase enhancer 1"/>
    <property type="match status" value="1"/>
</dbReference>
<dbReference type="PANTHER" id="PTHR24251">
    <property type="entry name" value="OVOCHYMASE-RELATED"/>
    <property type="match status" value="1"/>
</dbReference>
<proteinExistence type="predicted"/>
<dbReference type="InterPro" id="IPR000859">
    <property type="entry name" value="CUB_dom"/>
</dbReference>
<organism evidence="7 8">
    <name type="scientific">Acropora cervicornis</name>
    <name type="common">Staghorn coral</name>
    <dbReference type="NCBI Taxonomy" id="6130"/>
    <lineage>
        <taxon>Eukaryota</taxon>
        <taxon>Metazoa</taxon>
        <taxon>Cnidaria</taxon>
        <taxon>Anthozoa</taxon>
        <taxon>Hexacorallia</taxon>
        <taxon>Scleractinia</taxon>
        <taxon>Astrocoeniina</taxon>
        <taxon>Acroporidae</taxon>
        <taxon>Acropora</taxon>
    </lineage>
</organism>
<keyword evidence="2" id="KW-0677">Repeat</keyword>
<dbReference type="SUPFAM" id="SSF49854">
    <property type="entry name" value="Spermadhesin, CUB domain"/>
    <property type="match status" value="4"/>
</dbReference>
<keyword evidence="3" id="KW-1015">Disulfide bond</keyword>
<keyword evidence="8" id="KW-1185">Reference proteome</keyword>
<dbReference type="Pfam" id="PF00431">
    <property type="entry name" value="CUB"/>
    <property type="match status" value="4"/>
</dbReference>
<dbReference type="SMART" id="SM00042">
    <property type="entry name" value="CUB"/>
    <property type="match status" value="2"/>
</dbReference>
<reference evidence="7" key="1">
    <citation type="journal article" date="2023" name="G3 (Bethesda)">
        <title>Whole genome assembly and annotation of the endangered Caribbean coral Acropora cervicornis.</title>
        <authorList>
            <person name="Selwyn J.D."/>
            <person name="Vollmer S.V."/>
        </authorList>
    </citation>
    <scope>NUCLEOTIDE SEQUENCE</scope>
    <source>
        <strain evidence="7">K2</strain>
    </source>
</reference>
<evidence type="ECO:0000256" key="3">
    <source>
        <dbReference type="ARBA" id="ARBA00023157"/>
    </source>
</evidence>
<sequence length="482" mass="53577">MRDEIICFIFFKSYTFHRGDQRLQTQYDYLQITDGNSNVIGIYCGKQTGKSVRVVGTVAVLEFHADGSVQGRGFELSFSFFPQSPACRSAQNNILRSPGYPSNYPNNINCVFQVLIPKNEELVVSFNDFSLENNTNCAYDYLRITDGYSNTIGTYCGNQTGKSVRVVGTVAVLIFHTDVSVQRSGFELSFLFFPRSHACRSFQNNILRSPGYPSNYPNNINCFYQVYIPLNKELVVSFNYFSLESHSLCRYDYLAIIVDKSNIIGTYCGHRTGKSVRVVGTVATLTFHTDASVQNRGFELSFSYFPQTPGNANLPPFTSLMPSRTQKVLKTTEPENGSHITDTNSNIIGTYCGNQTGKSVRVVGTVAVLIFHTDGSVQRSGFELSFSFFPISPACRSVQSNILRSPGYPRNYSNNVDCVNQVFIPLNKRPLPLRVKWVILICLGGIFTLLSISSPSFYSFGSSATSVTPKSASIPRTHSPTS</sequence>
<comment type="caution">
    <text evidence="5">Lacks conserved residue(s) required for the propagation of feature annotation.</text>
</comment>
<comment type="caution">
    <text evidence="7">The sequence shown here is derived from an EMBL/GenBank/DDBJ whole genome shotgun (WGS) entry which is preliminary data.</text>
</comment>
<dbReference type="InterPro" id="IPR035914">
    <property type="entry name" value="Sperma_CUB_dom_sf"/>
</dbReference>
<dbReference type="FunFam" id="2.60.120.290:FF:000003">
    <property type="entry name" value="Neuropilin"/>
    <property type="match status" value="1"/>
</dbReference>
<keyword evidence="1" id="KW-0732">Signal</keyword>
<evidence type="ECO:0000313" key="8">
    <source>
        <dbReference type="Proteomes" id="UP001249851"/>
    </source>
</evidence>
<gene>
    <name evidence="7" type="ORF">P5673_032275</name>
</gene>
<dbReference type="CDD" id="cd00041">
    <property type="entry name" value="CUB"/>
    <property type="match status" value="3"/>
</dbReference>
<protein>
    <submittedName>
        <fullName evidence="7">CUB and peptidase domain-containing protein 1</fullName>
    </submittedName>
</protein>
<dbReference type="EMBL" id="JARQWQ010000172">
    <property type="protein sequence ID" value="KAK2547668.1"/>
    <property type="molecule type" value="Genomic_DNA"/>
</dbReference>
<dbReference type="PROSITE" id="PS01180">
    <property type="entry name" value="CUB"/>
    <property type="match status" value="2"/>
</dbReference>
<dbReference type="AlphaFoldDB" id="A0AAD9URY7"/>
<evidence type="ECO:0000313" key="7">
    <source>
        <dbReference type="EMBL" id="KAK2547668.1"/>
    </source>
</evidence>
<dbReference type="Gene3D" id="2.60.120.290">
    <property type="entry name" value="Spermadhesin, CUB domain"/>
    <property type="match status" value="4"/>
</dbReference>